<dbReference type="InterPro" id="IPR027640">
    <property type="entry name" value="Kinesin-like_fam"/>
</dbReference>
<dbReference type="PANTHER" id="PTHR47971:SF8">
    <property type="entry name" value="KINESIN-LIKE PROTEIN"/>
    <property type="match status" value="1"/>
</dbReference>
<dbReference type="GO" id="GO:0005874">
    <property type="term" value="C:microtubule"/>
    <property type="evidence" value="ECO:0007669"/>
    <property type="project" value="UniProtKB-KW"/>
</dbReference>
<keyword evidence="4" id="KW-0505">Motor protein</keyword>
<dbReference type="AlphaFoldDB" id="A0A0C2FEE3"/>
<dbReference type="OrthoDB" id="5831419at2759"/>
<protein>
    <recommendedName>
        <fullName evidence="8">Kinesin motor domain-containing protein</fullName>
    </recommendedName>
</protein>
<comment type="subcellular location">
    <subcellularLocation>
        <location evidence="1">Cytoplasm</location>
        <location evidence="1">Cytoskeleton</location>
    </subcellularLocation>
</comment>
<keyword evidence="2" id="KW-0963">Cytoplasm</keyword>
<keyword evidence="10" id="KW-1185">Reference proteome</keyword>
<evidence type="ECO:0000313" key="10">
    <source>
        <dbReference type="Proteomes" id="UP000054047"/>
    </source>
</evidence>
<reference evidence="9 10" key="1">
    <citation type="submission" date="2013-12" db="EMBL/GenBank/DDBJ databases">
        <title>Draft genome of the parsitic nematode Ancylostoma duodenale.</title>
        <authorList>
            <person name="Mitreva M."/>
        </authorList>
    </citation>
    <scope>NUCLEOTIDE SEQUENCE [LARGE SCALE GENOMIC DNA]</scope>
    <source>
        <strain evidence="9 10">Zhejiang</strain>
    </source>
</reference>
<dbReference type="GO" id="GO:0007018">
    <property type="term" value="P:microtubule-based movement"/>
    <property type="evidence" value="ECO:0007669"/>
    <property type="project" value="InterPro"/>
</dbReference>
<gene>
    <name evidence="9" type="ORF">ANCDUO_24901</name>
</gene>
<dbReference type="GO" id="GO:0008017">
    <property type="term" value="F:microtubule binding"/>
    <property type="evidence" value="ECO:0007669"/>
    <property type="project" value="InterPro"/>
</dbReference>
<evidence type="ECO:0000256" key="4">
    <source>
        <dbReference type="ARBA" id="ARBA00023175"/>
    </source>
</evidence>
<dbReference type="InterPro" id="IPR001752">
    <property type="entry name" value="Kinesin_motor_dom"/>
</dbReference>
<proteinExistence type="inferred from homology"/>
<keyword evidence="5" id="KW-0206">Cytoskeleton</keyword>
<evidence type="ECO:0000256" key="3">
    <source>
        <dbReference type="ARBA" id="ARBA00022701"/>
    </source>
</evidence>
<evidence type="ECO:0000256" key="7">
    <source>
        <dbReference type="SAM" id="MobiDB-lite"/>
    </source>
</evidence>
<evidence type="ECO:0000313" key="9">
    <source>
        <dbReference type="EMBL" id="KIH45064.1"/>
    </source>
</evidence>
<evidence type="ECO:0000259" key="8">
    <source>
        <dbReference type="PROSITE" id="PS50067"/>
    </source>
</evidence>
<dbReference type="PROSITE" id="PS50067">
    <property type="entry name" value="KINESIN_MOTOR_2"/>
    <property type="match status" value="1"/>
</dbReference>
<keyword evidence="3" id="KW-0493">Microtubule</keyword>
<feature type="domain" description="Kinesin motor" evidence="8">
    <location>
        <begin position="1"/>
        <end position="25"/>
    </location>
</feature>
<organism evidence="9 10">
    <name type="scientific">Ancylostoma duodenale</name>
    <dbReference type="NCBI Taxonomy" id="51022"/>
    <lineage>
        <taxon>Eukaryota</taxon>
        <taxon>Metazoa</taxon>
        <taxon>Ecdysozoa</taxon>
        <taxon>Nematoda</taxon>
        <taxon>Chromadorea</taxon>
        <taxon>Rhabditida</taxon>
        <taxon>Rhabditina</taxon>
        <taxon>Rhabditomorpha</taxon>
        <taxon>Strongyloidea</taxon>
        <taxon>Ancylostomatidae</taxon>
        <taxon>Ancylostomatinae</taxon>
        <taxon>Ancylostoma</taxon>
    </lineage>
</organism>
<dbReference type="PANTHER" id="PTHR47971">
    <property type="entry name" value="KINESIN-RELATED PROTEIN 6"/>
    <property type="match status" value="1"/>
</dbReference>
<evidence type="ECO:0000256" key="2">
    <source>
        <dbReference type="ARBA" id="ARBA00022490"/>
    </source>
</evidence>
<sequence>MISPGMSSCEHTINTLRYADRVKELGADEGGSSPPMNDEELMLRAGGDDGDNEDADLSLGTDKTTFDMMKIVSSLTAAEEDALYSQYNLEQAKYENLVERDGQLNFTLQHSGLRSRKLRSRFTEPNE</sequence>
<accession>A0A0C2FEE3</accession>
<feature type="region of interest" description="Disordered" evidence="7">
    <location>
        <begin position="26"/>
        <end position="59"/>
    </location>
</feature>
<dbReference type="EMBL" id="KN774131">
    <property type="protein sequence ID" value="KIH45064.1"/>
    <property type="molecule type" value="Genomic_DNA"/>
</dbReference>
<evidence type="ECO:0000256" key="1">
    <source>
        <dbReference type="ARBA" id="ARBA00004245"/>
    </source>
</evidence>
<comment type="similarity">
    <text evidence="6">Belongs to the TRAFAC class myosin-kinesin ATPase superfamily. Kinesin family.</text>
</comment>
<comment type="caution">
    <text evidence="6">Lacks conserved residue(s) required for the propagation of feature annotation.</text>
</comment>
<dbReference type="GO" id="GO:0003777">
    <property type="term" value="F:microtubule motor activity"/>
    <property type="evidence" value="ECO:0007669"/>
    <property type="project" value="InterPro"/>
</dbReference>
<evidence type="ECO:0000256" key="5">
    <source>
        <dbReference type="ARBA" id="ARBA00023212"/>
    </source>
</evidence>
<dbReference type="GO" id="GO:0005524">
    <property type="term" value="F:ATP binding"/>
    <property type="evidence" value="ECO:0007669"/>
    <property type="project" value="InterPro"/>
</dbReference>
<dbReference type="GO" id="GO:0007019">
    <property type="term" value="P:microtubule depolymerization"/>
    <property type="evidence" value="ECO:0007669"/>
    <property type="project" value="TreeGrafter"/>
</dbReference>
<evidence type="ECO:0000256" key="6">
    <source>
        <dbReference type="PROSITE-ProRule" id="PRU00283"/>
    </source>
</evidence>
<dbReference type="Proteomes" id="UP000054047">
    <property type="component" value="Unassembled WGS sequence"/>
</dbReference>
<name>A0A0C2FEE3_9BILA</name>